<keyword evidence="2" id="KW-0732">Signal</keyword>
<keyword evidence="1" id="KW-0677">Repeat</keyword>
<protein>
    <recommendedName>
        <fullName evidence="3">HYR domain-containing protein</fullName>
    </recommendedName>
</protein>
<comment type="caution">
    <text evidence="4">The sequence shown here is derived from an EMBL/GenBank/DDBJ whole genome shotgun (WGS) entry which is preliminary data.</text>
</comment>
<dbReference type="InterPro" id="IPR018247">
    <property type="entry name" value="EF_Hand_1_Ca_BS"/>
</dbReference>
<dbReference type="InterPro" id="IPR051553">
    <property type="entry name" value="Ran_GTPase-activating"/>
</dbReference>
<dbReference type="InterPro" id="IPR009091">
    <property type="entry name" value="RCC1/BLIP-II"/>
</dbReference>
<dbReference type="InterPro" id="IPR025592">
    <property type="entry name" value="DUF4347"/>
</dbReference>
<dbReference type="SUPFAM" id="SSF50985">
    <property type="entry name" value="RCC1/BLIP-II"/>
    <property type="match status" value="1"/>
</dbReference>
<dbReference type="EMBL" id="MFGB01000003">
    <property type="protein sequence ID" value="OGF28115.1"/>
    <property type="molecule type" value="Genomic_DNA"/>
</dbReference>
<name>A0A1F5SN25_9BACT</name>
<feature type="chain" id="PRO_5009521274" description="HYR domain-containing protein" evidence="2">
    <location>
        <begin position="23"/>
        <end position="915"/>
    </location>
</feature>
<feature type="signal peptide" evidence="2">
    <location>
        <begin position="1"/>
        <end position="22"/>
    </location>
</feature>
<dbReference type="Pfam" id="PF13540">
    <property type="entry name" value="RCC1_2"/>
    <property type="match status" value="6"/>
</dbReference>
<dbReference type="AlphaFoldDB" id="A0A1F5SN25"/>
<proteinExistence type="predicted"/>
<dbReference type="PANTHER" id="PTHR45982">
    <property type="entry name" value="REGULATOR OF CHROMOSOME CONDENSATION"/>
    <property type="match status" value="1"/>
</dbReference>
<dbReference type="Gene3D" id="2.130.10.30">
    <property type="entry name" value="Regulator of chromosome condensation 1/beta-lactamase-inhibitor protein II"/>
    <property type="match status" value="2"/>
</dbReference>
<dbReference type="InterPro" id="IPR000408">
    <property type="entry name" value="Reg_chr_condens"/>
</dbReference>
<sequence length="915" mass="99385">MKKLVIFVLLSVFLFTSVFAVAAFAVTPQIAAGPYHTVGLKNDGTVVATGLNVYGQCNVSSWTDIIQISVGPYHTVGLKSDGTVVAVGDNAYGQCNVGGWSNIVQVVSNGSNTVGLKSDGTVVAVGDNAYGQCNVGGWNDIVKISVGPYHTVGLKSDGTVVAVGRSDAGQCDVADWRDIVDISAGGIHTVGLKSDGTVVAAGNNYDGKCNVAGWSNIVQIAASRWHTVGLKSDGTVVAVGNNGTGRCDVDGWSDIVKIYAADDRTIGLKNNGTVMAAGLNTYGQCDVADWNNIIGISVAENHTAGLKSDGIVMVAGENDYGQLNVGDWNLGIVFDFSFLYNYSWFDSAGIPQYDRESIYTLIWNCIGHPTYTYEYCQPGGCQTYVDHYDNYWINENYSLQNLPVAHVNGQIFFTPWLDASWENLITTYDDSENKFNTVYAGNPQADEKFEVISHIDEAAPPSGTDNVRSYFFTYRPKTDNNGTATTMDEWIDYLRGITEQYGRTIDTLTIFAHGIPGEIQMSEAFHFKNNAETQRGMERLWDENILSPCGTILIFSCDVGQDQQFIQNLADWSGATVYANSVRTGRGSYSIQCNTGSCVLSADWDLDVVKVPANYTPCQDVLNAPLRADSDITFMFPGGIAVQITKDSLDSDGEMIVTNTLEHLAELGIDTSGKDFLAAYDISLTGTVIKDQMFMQITLPLSSNLGGLDASDIKVQYWDEQLEQWSQTGIFDVQINEQDHSVTFKTNHATIFAVFVENYPPVALCHDVTVTAEPGADTASVSIDAGSYDPDGDFITIEQIPPGPYAIGTTDADLTVTDDKGLSGVCTATVTVEAAPVVHCGDANSDGAVNGKDLLFKLKETNDKFKAWQNGCWRPRLPCGDFDGNGKIDRKDPIKKYAALMQEYYNWYNDCWKSR</sequence>
<dbReference type="InterPro" id="IPR003410">
    <property type="entry name" value="HYR_dom"/>
</dbReference>
<dbReference type="Proteomes" id="UP000178367">
    <property type="component" value="Unassembled WGS sequence"/>
</dbReference>
<organism evidence="4 5">
    <name type="scientific">Candidatus Falkowbacteria bacterium RIFOXYA2_FULL_47_19</name>
    <dbReference type="NCBI Taxonomy" id="1797994"/>
    <lineage>
        <taxon>Bacteria</taxon>
        <taxon>Candidatus Falkowiibacteriota</taxon>
    </lineage>
</organism>
<evidence type="ECO:0000256" key="2">
    <source>
        <dbReference type="SAM" id="SignalP"/>
    </source>
</evidence>
<accession>A0A1F5SN25</accession>
<dbReference type="Pfam" id="PF14252">
    <property type="entry name" value="DUF4347"/>
    <property type="match status" value="1"/>
</dbReference>
<feature type="domain" description="HYR" evidence="3">
    <location>
        <begin position="756"/>
        <end position="834"/>
    </location>
</feature>
<evidence type="ECO:0000313" key="5">
    <source>
        <dbReference type="Proteomes" id="UP000178367"/>
    </source>
</evidence>
<dbReference type="PROSITE" id="PS00626">
    <property type="entry name" value="RCC1_2"/>
    <property type="match status" value="2"/>
</dbReference>
<evidence type="ECO:0000313" key="4">
    <source>
        <dbReference type="EMBL" id="OGF28115.1"/>
    </source>
</evidence>
<evidence type="ECO:0000259" key="3">
    <source>
        <dbReference type="PROSITE" id="PS50825"/>
    </source>
</evidence>
<dbReference type="PROSITE" id="PS50825">
    <property type="entry name" value="HYR"/>
    <property type="match status" value="1"/>
</dbReference>
<reference evidence="4 5" key="1">
    <citation type="journal article" date="2016" name="Nat. Commun.">
        <title>Thousands of microbial genomes shed light on interconnected biogeochemical processes in an aquifer system.</title>
        <authorList>
            <person name="Anantharaman K."/>
            <person name="Brown C.T."/>
            <person name="Hug L.A."/>
            <person name="Sharon I."/>
            <person name="Castelle C.J."/>
            <person name="Probst A.J."/>
            <person name="Thomas B.C."/>
            <person name="Singh A."/>
            <person name="Wilkins M.J."/>
            <person name="Karaoz U."/>
            <person name="Brodie E.L."/>
            <person name="Williams K.H."/>
            <person name="Hubbard S.S."/>
            <person name="Banfield J.F."/>
        </authorList>
    </citation>
    <scope>NUCLEOTIDE SEQUENCE [LARGE SCALE GENOMIC DNA]</scope>
</reference>
<dbReference type="PROSITE" id="PS00018">
    <property type="entry name" value="EF_HAND_1"/>
    <property type="match status" value="1"/>
</dbReference>
<dbReference type="STRING" id="1797994.A2227_01390"/>
<dbReference type="PANTHER" id="PTHR45982:SF1">
    <property type="entry name" value="REGULATOR OF CHROMOSOME CONDENSATION"/>
    <property type="match status" value="1"/>
</dbReference>
<gene>
    <name evidence="4" type="ORF">A2227_01390</name>
</gene>
<evidence type="ECO:0000256" key="1">
    <source>
        <dbReference type="ARBA" id="ARBA00022737"/>
    </source>
</evidence>